<sequence>MPVGDIDVLAGLDGIPDGLAEEATELALIDHHVHGCFADPIDRATFEEAFNEGSPDPIPSFMTQFDSQPGFAFRRWCAPLLGLERHAAADDYWAARAALSPAELDRRLLARAGVEHWVMDTGFNTRAITGPAEMAAESGGATSEIVRLEAVAESLLAARPGAGAVASDFPEDFRAAVADAAGRAKGFKTVVAYRTGFDIDWTPPSDADVSAAVARWQASEEAVPRLVDPVLESFVVHTAVATRLPLQVHVGLGDRDLDLHRTNPMLLLPLLRRPGVRGTAIMLLHCYPYHREAGYLAQAFDDVYFDVGLGVNYVGAQSRQLIAESLELAPFAKQLYSSDGFGLPELHLLGAVLWRRGMAEVMGRWVAADEWSEADARRILRLIGVGNARRVYDL</sequence>
<evidence type="ECO:0000313" key="3">
    <source>
        <dbReference type="Proteomes" id="UP001500635"/>
    </source>
</evidence>
<organism evidence="2 3">
    <name type="scientific">Tsukamurella soli</name>
    <dbReference type="NCBI Taxonomy" id="644556"/>
    <lineage>
        <taxon>Bacteria</taxon>
        <taxon>Bacillati</taxon>
        <taxon>Actinomycetota</taxon>
        <taxon>Actinomycetes</taxon>
        <taxon>Mycobacteriales</taxon>
        <taxon>Tsukamurellaceae</taxon>
        <taxon>Tsukamurella</taxon>
    </lineage>
</organism>
<dbReference type="Pfam" id="PF04909">
    <property type="entry name" value="Amidohydro_2"/>
    <property type="match status" value="1"/>
</dbReference>
<protein>
    <submittedName>
        <fullName evidence="2">Amidohydrolase family protein</fullName>
    </submittedName>
</protein>
<comment type="caution">
    <text evidence="2">The sequence shown here is derived from an EMBL/GenBank/DDBJ whole genome shotgun (WGS) entry which is preliminary data.</text>
</comment>
<dbReference type="EMBL" id="BAABFR010000041">
    <property type="protein sequence ID" value="GAA4395138.1"/>
    <property type="molecule type" value="Genomic_DNA"/>
</dbReference>
<dbReference type="InterPro" id="IPR006680">
    <property type="entry name" value="Amidohydro-rel"/>
</dbReference>
<dbReference type="Proteomes" id="UP001500635">
    <property type="component" value="Unassembled WGS sequence"/>
</dbReference>
<gene>
    <name evidence="2" type="ORF">GCM10023147_28000</name>
</gene>
<name>A0ABP8JRR5_9ACTN</name>
<dbReference type="Gene3D" id="3.20.20.140">
    <property type="entry name" value="Metal-dependent hydrolases"/>
    <property type="match status" value="1"/>
</dbReference>
<evidence type="ECO:0000259" key="1">
    <source>
        <dbReference type="Pfam" id="PF04909"/>
    </source>
</evidence>
<feature type="domain" description="Amidohydrolase-related" evidence="1">
    <location>
        <begin position="157"/>
        <end position="394"/>
    </location>
</feature>
<evidence type="ECO:0000313" key="2">
    <source>
        <dbReference type="EMBL" id="GAA4395138.1"/>
    </source>
</evidence>
<reference evidence="3" key="1">
    <citation type="journal article" date="2019" name="Int. J. Syst. Evol. Microbiol.">
        <title>The Global Catalogue of Microorganisms (GCM) 10K type strain sequencing project: providing services to taxonomists for standard genome sequencing and annotation.</title>
        <authorList>
            <consortium name="The Broad Institute Genomics Platform"/>
            <consortium name="The Broad Institute Genome Sequencing Center for Infectious Disease"/>
            <person name="Wu L."/>
            <person name="Ma J."/>
        </authorList>
    </citation>
    <scope>NUCLEOTIDE SEQUENCE [LARGE SCALE GENOMIC DNA]</scope>
    <source>
        <strain evidence="3">JCM 17688</strain>
    </source>
</reference>
<proteinExistence type="predicted"/>
<dbReference type="PANTHER" id="PTHR43383">
    <property type="entry name" value="NODULIN 6"/>
    <property type="match status" value="1"/>
</dbReference>
<dbReference type="RefSeq" id="WP_344996835.1">
    <property type="nucleotide sequence ID" value="NZ_BAABFR010000041.1"/>
</dbReference>
<accession>A0ABP8JRR5</accession>
<keyword evidence="3" id="KW-1185">Reference proteome</keyword>
<dbReference type="PANTHER" id="PTHR43383:SF2">
    <property type="entry name" value="AMIDOHYDROLASE 2 FAMILY PROTEIN"/>
    <property type="match status" value="1"/>
</dbReference>
<dbReference type="SUPFAM" id="SSF51556">
    <property type="entry name" value="Metallo-dependent hydrolases"/>
    <property type="match status" value="1"/>
</dbReference>
<dbReference type="InterPro" id="IPR032466">
    <property type="entry name" value="Metal_Hydrolase"/>
</dbReference>